<dbReference type="PANTHER" id="PTHR23036">
    <property type="entry name" value="CYTOKINE RECEPTOR"/>
    <property type="match status" value="1"/>
</dbReference>
<dbReference type="GO" id="GO:0004903">
    <property type="term" value="F:growth hormone receptor activity"/>
    <property type="evidence" value="ECO:0007669"/>
    <property type="project" value="TreeGrafter"/>
</dbReference>
<dbReference type="STRING" id="109280.ENSHCOP00000011031"/>
<dbReference type="Pfam" id="PF12772">
    <property type="entry name" value="GHBP"/>
    <property type="match status" value="2"/>
</dbReference>
<evidence type="ECO:0000256" key="3">
    <source>
        <dbReference type="ARBA" id="ARBA00023157"/>
    </source>
</evidence>
<dbReference type="Ensembl" id="ENSHCOT00000017634.1">
    <property type="protein sequence ID" value="ENSHCOP00000011031.1"/>
    <property type="gene ID" value="ENSHCOG00000013925.1"/>
</dbReference>
<evidence type="ECO:0000256" key="6">
    <source>
        <dbReference type="SAM" id="MobiDB-lite"/>
    </source>
</evidence>
<feature type="compositionally biased region" description="Basic and acidic residues" evidence="6">
    <location>
        <begin position="484"/>
        <end position="503"/>
    </location>
</feature>
<dbReference type="GO" id="GO:0005829">
    <property type="term" value="C:cytosol"/>
    <property type="evidence" value="ECO:0007669"/>
    <property type="project" value="TreeGrafter"/>
</dbReference>
<feature type="transmembrane region" description="Helical" evidence="7">
    <location>
        <begin position="267"/>
        <end position="288"/>
    </location>
</feature>
<dbReference type="GO" id="GO:0070195">
    <property type="term" value="C:growth hormone receptor complex"/>
    <property type="evidence" value="ECO:0007669"/>
    <property type="project" value="TreeGrafter"/>
</dbReference>
<dbReference type="OMA" id="SQSWINM"/>
<dbReference type="GeneTree" id="ENSGT00940000165107"/>
<keyword evidence="1" id="KW-0732">Signal</keyword>
<dbReference type="CDD" id="cd00063">
    <property type="entry name" value="FN3"/>
    <property type="match status" value="1"/>
</dbReference>
<dbReference type="GO" id="GO:0019838">
    <property type="term" value="F:growth factor binding"/>
    <property type="evidence" value="ECO:0007669"/>
    <property type="project" value="TreeGrafter"/>
</dbReference>
<feature type="domain" description="Fibronectin type-III" evidence="8">
    <location>
        <begin position="158"/>
        <end position="259"/>
    </location>
</feature>
<feature type="transmembrane region" description="Helical" evidence="7">
    <location>
        <begin position="30"/>
        <end position="49"/>
    </location>
</feature>
<dbReference type="AlphaFoldDB" id="A0A3Q2YCK7"/>
<dbReference type="InterPro" id="IPR025871">
    <property type="entry name" value="GHBP"/>
</dbReference>
<dbReference type="InterPro" id="IPR015152">
    <property type="entry name" value="Growth/epo_recpt_lig-bind"/>
</dbReference>
<feature type="region of interest" description="Disordered" evidence="6">
    <location>
        <begin position="470"/>
        <end position="547"/>
    </location>
</feature>
<dbReference type="GO" id="GO:0009897">
    <property type="term" value="C:external side of plasma membrane"/>
    <property type="evidence" value="ECO:0007669"/>
    <property type="project" value="TreeGrafter"/>
</dbReference>
<evidence type="ECO:0000313" key="9">
    <source>
        <dbReference type="Ensembl" id="ENSHCOP00000011031.1"/>
    </source>
</evidence>
<dbReference type="GO" id="GO:0060396">
    <property type="term" value="P:growth hormone receptor signaling pathway"/>
    <property type="evidence" value="ECO:0007669"/>
    <property type="project" value="TreeGrafter"/>
</dbReference>
<evidence type="ECO:0000256" key="7">
    <source>
        <dbReference type="SAM" id="Phobius"/>
    </source>
</evidence>
<dbReference type="PANTHER" id="PTHR23036:SF108">
    <property type="entry name" value="GROWTH HORMONE RECEPTOR"/>
    <property type="match status" value="1"/>
</dbReference>
<evidence type="ECO:0000313" key="10">
    <source>
        <dbReference type="Proteomes" id="UP000264820"/>
    </source>
</evidence>
<proteinExistence type="predicted"/>
<feature type="transmembrane region" description="Helical" evidence="7">
    <location>
        <begin position="5"/>
        <end position="24"/>
    </location>
</feature>
<dbReference type="InterPro" id="IPR003961">
    <property type="entry name" value="FN3_dom"/>
</dbReference>
<protein>
    <submittedName>
        <fullName evidence="9">Growth hormone receptor a</fullName>
    </submittedName>
</protein>
<keyword evidence="5" id="KW-0325">Glycoprotein</keyword>
<dbReference type="Proteomes" id="UP000264820">
    <property type="component" value="Unplaced"/>
</dbReference>
<feature type="compositionally biased region" description="Basic and acidic residues" evidence="6">
    <location>
        <begin position="356"/>
        <end position="374"/>
    </location>
</feature>
<reference evidence="9" key="1">
    <citation type="submission" date="2025-08" db="UniProtKB">
        <authorList>
            <consortium name="Ensembl"/>
        </authorList>
    </citation>
    <scope>IDENTIFICATION</scope>
</reference>
<evidence type="ECO:0000256" key="5">
    <source>
        <dbReference type="ARBA" id="ARBA00023180"/>
    </source>
</evidence>
<feature type="region of interest" description="Disordered" evidence="6">
    <location>
        <begin position="356"/>
        <end position="421"/>
    </location>
</feature>
<keyword evidence="7" id="KW-0472">Membrane</keyword>
<keyword evidence="7" id="KW-0812">Transmembrane</keyword>
<dbReference type="GO" id="GO:0017046">
    <property type="term" value="F:peptide hormone binding"/>
    <property type="evidence" value="ECO:0007669"/>
    <property type="project" value="TreeGrafter"/>
</dbReference>
<dbReference type="Pfam" id="PF09067">
    <property type="entry name" value="EpoR_lig-bind"/>
    <property type="match status" value="1"/>
</dbReference>
<dbReference type="PROSITE" id="PS50853">
    <property type="entry name" value="FN3"/>
    <property type="match status" value="1"/>
</dbReference>
<dbReference type="GO" id="GO:0019955">
    <property type="term" value="F:cytokine binding"/>
    <property type="evidence" value="ECO:0007669"/>
    <property type="project" value="TreeGrafter"/>
</dbReference>
<reference evidence="9" key="2">
    <citation type="submission" date="2025-09" db="UniProtKB">
        <authorList>
            <consortium name="Ensembl"/>
        </authorList>
    </citation>
    <scope>IDENTIFICATION</scope>
</reference>
<evidence type="ECO:0000259" key="8">
    <source>
        <dbReference type="PROSITE" id="PS50853"/>
    </source>
</evidence>
<name>A0A3Q2YCK7_HIPCM</name>
<dbReference type="Gene3D" id="2.60.40.10">
    <property type="entry name" value="Immunoglobulins"/>
    <property type="match status" value="2"/>
</dbReference>
<dbReference type="InterPro" id="IPR036116">
    <property type="entry name" value="FN3_sf"/>
</dbReference>
<evidence type="ECO:0000256" key="4">
    <source>
        <dbReference type="ARBA" id="ARBA00023170"/>
    </source>
</evidence>
<keyword evidence="7" id="KW-1133">Transmembrane helix</keyword>
<accession>A0A3Q2YCK7</accession>
<keyword evidence="4" id="KW-0675">Receptor</keyword>
<sequence length="612" mass="68576">MLTAIYITCLHCLVFLYLVAGPFLDLFRTLNVFIFALVICSCSNLPSLFHSQIPFKSPVEPHFTKCTSQDQATFSCWWSPGSFHNLSDPGALRVFYKKRINEWKECPEYFHSRRECFFDRNHTSIWTPYCLQLRSRDNVTYFNTDDCFSVENIVRPDPPVALNWTCLNVSPSGLTYDIMVTWEPPASADVRMGWMSIVYEVQYREKNSTTWETLQPETEQTIYGLHVDKVYEVHIRCRMKAFTKFGDFSESVFVQVSRSPNKDAFSLLTLVIVLGVVAAVILIMWVVVSQQHRLMVILLPPVPAPKIKGVDPELLKKGKLDELNFILSGGGLVGGPTYSPDFYQDEPWVEFIEVDVKDPDTGEKEDNQASDTERLLGGSQSSGHRDGCSTAFSERPYASNDPDEDGAVLTSTLLPGQPDDREASLYVDSEQIERPPAHSQSGVPQTWVTTDFYAQVSNVMPFGGVVLSPGQQLRTQEGGPASNEDAKKGKKDCEEEKKQKERQFQLLDLEPDGDSSTPPYCSMPDESCQPSEPRPNEAYQSPYVSPDSPQAQLFAPVADYTVVQELDSQRSVLLDPPPVQSAPLCLSQHPLKSLPAMPVGYVTPDLQGTFSP</sequence>
<organism evidence="9 10">
    <name type="scientific">Hippocampus comes</name>
    <name type="common">Tiger tail seahorse</name>
    <dbReference type="NCBI Taxonomy" id="109280"/>
    <lineage>
        <taxon>Eukaryota</taxon>
        <taxon>Metazoa</taxon>
        <taxon>Chordata</taxon>
        <taxon>Craniata</taxon>
        <taxon>Vertebrata</taxon>
        <taxon>Euteleostomi</taxon>
        <taxon>Actinopterygii</taxon>
        <taxon>Neopterygii</taxon>
        <taxon>Teleostei</taxon>
        <taxon>Neoteleostei</taxon>
        <taxon>Acanthomorphata</taxon>
        <taxon>Syngnathiaria</taxon>
        <taxon>Syngnathiformes</taxon>
        <taxon>Syngnathoidei</taxon>
        <taxon>Syngnathidae</taxon>
        <taxon>Hippocampus</taxon>
    </lineage>
</organism>
<evidence type="ECO:0000256" key="1">
    <source>
        <dbReference type="ARBA" id="ARBA00022729"/>
    </source>
</evidence>
<keyword evidence="10" id="KW-1185">Reference proteome</keyword>
<dbReference type="GO" id="GO:0046427">
    <property type="term" value="P:positive regulation of receptor signaling pathway via JAK-STAT"/>
    <property type="evidence" value="ECO:0007669"/>
    <property type="project" value="TreeGrafter"/>
</dbReference>
<feature type="compositionally biased region" description="Polar residues" evidence="6">
    <location>
        <begin position="538"/>
        <end position="547"/>
    </location>
</feature>
<dbReference type="SUPFAM" id="SSF49265">
    <property type="entry name" value="Fibronectin type III"/>
    <property type="match status" value="2"/>
</dbReference>
<evidence type="ECO:0000256" key="2">
    <source>
        <dbReference type="ARBA" id="ARBA00022737"/>
    </source>
</evidence>
<dbReference type="InterPro" id="IPR050379">
    <property type="entry name" value="Type-I_Cytokine_Rcpt"/>
</dbReference>
<keyword evidence="3" id="KW-1015">Disulfide bond</keyword>
<keyword evidence="2" id="KW-0677">Repeat</keyword>
<dbReference type="InterPro" id="IPR013783">
    <property type="entry name" value="Ig-like_fold"/>
</dbReference>